<reference evidence="3 4" key="1">
    <citation type="journal article" date="2019" name="Nat. Microbiol.">
        <title>Mediterranean grassland soil C-N compound turnover is dependent on rainfall and depth, and is mediated by genomically divergent microorganisms.</title>
        <authorList>
            <person name="Diamond S."/>
            <person name="Andeer P.F."/>
            <person name="Li Z."/>
            <person name="Crits-Christoph A."/>
            <person name="Burstein D."/>
            <person name="Anantharaman K."/>
            <person name="Lane K.R."/>
            <person name="Thomas B.C."/>
            <person name="Pan C."/>
            <person name="Northen T.R."/>
            <person name="Banfield J.F."/>
        </authorList>
    </citation>
    <scope>NUCLEOTIDE SEQUENCE [LARGE SCALE GENOMIC DNA]</scope>
    <source>
        <strain evidence="3">WS_11</strain>
    </source>
</reference>
<dbReference type="Gene3D" id="1.10.443.10">
    <property type="entry name" value="Intergrase catalytic core"/>
    <property type="match status" value="1"/>
</dbReference>
<evidence type="ECO:0000256" key="1">
    <source>
        <dbReference type="ARBA" id="ARBA00023172"/>
    </source>
</evidence>
<dbReference type="AlphaFoldDB" id="A0A538TYG5"/>
<proteinExistence type="predicted"/>
<dbReference type="GO" id="GO:0006310">
    <property type="term" value="P:DNA recombination"/>
    <property type="evidence" value="ECO:0007669"/>
    <property type="project" value="UniProtKB-KW"/>
</dbReference>
<feature type="region of interest" description="Disordered" evidence="2">
    <location>
        <begin position="1"/>
        <end position="34"/>
    </location>
</feature>
<dbReference type="EMBL" id="VBPB01000380">
    <property type="protein sequence ID" value="TMQ68682.1"/>
    <property type="molecule type" value="Genomic_DNA"/>
</dbReference>
<comment type="caution">
    <text evidence="3">The sequence shown here is derived from an EMBL/GenBank/DDBJ whole genome shotgun (WGS) entry which is preliminary data.</text>
</comment>
<keyword evidence="1" id="KW-0233">DNA recombination</keyword>
<accession>A0A538TYG5</accession>
<dbReference type="InterPro" id="IPR011010">
    <property type="entry name" value="DNA_brk_join_enz"/>
</dbReference>
<gene>
    <name evidence="3" type="ORF">E6K81_16475</name>
</gene>
<sequence>MEREIVEDNPVEGLRASTRRRNRTQDGRAEINAGSKIHPIERPEDVAKLVAAAEAEGGANYLVRLLCLDAGLRIGESTALAWAHIDWNRPRFQREPQPLDPLG</sequence>
<organism evidence="3 4">
    <name type="scientific">Eiseniibacteriota bacterium</name>
    <dbReference type="NCBI Taxonomy" id="2212470"/>
    <lineage>
        <taxon>Bacteria</taxon>
        <taxon>Candidatus Eiseniibacteriota</taxon>
    </lineage>
</organism>
<protein>
    <submittedName>
        <fullName evidence="3">Uncharacterized protein</fullName>
    </submittedName>
</protein>
<dbReference type="GO" id="GO:0003677">
    <property type="term" value="F:DNA binding"/>
    <property type="evidence" value="ECO:0007669"/>
    <property type="project" value="InterPro"/>
</dbReference>
<dbReference type="GO" id="GO:0015074">
    <property type="term" value="P:DNA integration"/>
    <property type="evidence" value="ECO:0007669"/>
    <property type="project" value="InterPro"/>
</dbReference>
<dbReference type="SUPFAM" id="SSF56349">
    <property type="entry name" value="DNA breaking-rejoining enzymes"/>
    <property type="match status" value="1"/>
</dbReference>
<dbReference type="Proteomes" id="UP000319771">
    <property type="component" value="Unassembled WGS sequence"/>
</dbReference>
<dbReference type="InterPro" id="IPR013762">
    <property type="entry name" value="Integrase-like_cat_sf"/>
</dbReference>
<evidence type="ECO:0000256" key="2">
    <source>
        <dbReference type="SAM" id="MobiDB-lite"/>
    </source>
</evidence>
<name>A0A538TYG5_UNCEI</name>
<evidence type="ECO:0000313" key="4">
    <source>
        <dbReference type="Proteomes" id="UP000319771"/>
    </source>
</evidence>
<evidence type="ECO:0000313" key="3">
    <source>
        <dbReference type="EMBL" id="TMQ68682.1"/>
    </source>
</evidence>